<proteinExistence type="predicted"/>
<feature type="compositionally biased region" description="Basic and acidic residues" evidence="1">
    <location>
        <begin position="90"/>
        <end position="102"/>
    </location>
</feature>
<dbReference type="EMBL" id="BARS01015820">
    <property type="protein sequence ID" value="GAF94741.1"/>
    <property type="molecule type" value="Genomic_DNA"/>
</dbReference>
<feature type="region of interest" description="Disordered" evidence="1">
    <location>
        <begin position="88"/>
        <end position="123"/>
    </location>
</feature>
<reference evidence="2" key="1">
    <citation type="journal article" date="2014" name="Front. Microbiol.">
        <title>High frequency of phylogenetically diverse reductive dehalogenase-homologous genes in deep subseafloor sedimentary metagenomes.</title>
        <authorList>
            <person name="Kawai M."/>
            <person name="Futagami T."/>
            <person name="Toyoda A."/>
            <person name="Takaki Y."/>
            <person name="Nishi S."/>
            <person name="Hori S."/>
            <person name="Arai W."/>
            <person name="Tsubouchi T."/>
            <person name="Morono Y."/>
            <person name="Uchiyama I."/>
            <person name="Ito T."/>
            <person name="Fujiyama A."/>
            <person name="Inagaki F."/>
            <person name="Takami H."/>
        </authorList>
    </citation>
    <scope>NUCLEOTIDE SEQUENCE</scope>
    <source>
        <strain evidence="2">Expedition CK06-06</strain>
    </source>
</reference>
<protein>
    <submittedName>
        <fullName evidence="2">Uncharacterized protein</fullName>
    </submittedName>
</protein>
<name>X0U5W2_9ZZZZ</name>
<dbReference type="AlphaFoldDB" id="X0U5W2"/>
<feature type="non-terminal residue" evidence="2">
    <location>
        <position position="1"/>
    </location>
</feature>
<organism evidence="2">
    <name type="scientific">marine sediment metagenome</name>
    <dbReference type="NCBI Taxonomy" id="412755"/>
    <lineage>
        <taxon>unclassified sequences</taxon>
        <taxon>metagenomes</taxon>
        <taxon>ecological metagenomes</taxon>
    </lineage>
</organism>
<comment type="caution">
    <text evidence="2">The sequence shown here is derived from an EMBL/GenBank/DDBJ whole genome shotgun (WGS) entry which is preliminary data.</text>
</comment>
<sequence length="123" mass="14325">HLSGLYYDIKNSKRPDNLREFKRQVKDVLMEIRDFKIGTQNKTITDETLKLIFTSAGMQSEDPLHKNMYLELGEKLSAKDIYKQQLRFGLGEHRRAKPKGDAQKQPALKREKRPTTPPGTRKE</sequence>
<evidence type="ECO:0000256" key="1">
    <source>
        <dbReference type="SAM" id="MobiDB-lite"/>
    </source>
</evidence>
<gene>
    <name evidence="2" type="ORF">S01H1_26122</name>
</gene>
<accession>X0U5W2</accession>
<evidence type="ECO:0000313" key="2">
    <source>
        <dbReference type="EMBL" id="GAF94741.1"/>
    </source>
</evidence>